<feature type="compositionally biased region" description="Basic residues" evidence="1">
    <location>
        <begin position="1"/>
        <end position="11"/>
    </location>
</feature>
<dbReference type="InterPro" id="IPR016024">
    <property type="entry name" value="ARM-type_fold"/>
</dbReference>
<evidence type="ECO:0000313" key="3">
    <source>
        <dbReference type="WBParaSite" id="Csp11.Scaffold529.g3138.t1"/>
    </source>
</evidence>
<feature type="compositionally biased region" description="Acidic residues" evidence="1">
    <location>
        <begin position="69"/>
        <end position="87"/>
    </location>
</feature>
<keyword evidence="2" id="KW-1185">Reference proteome</keyword>
<feature type="region of interest" description="Disordered" evidence="1">
    <location>
        <begin position="1099"/>
        <end position="1261"/>
    </location>
</feature>
<feature type="region of interest" description="Disordered" evidence="1">
    <location>
        <begin position="1"/>
        <end position="107"/>
    </location>
</feature>
<dbReference type="GO" id="GO:0000793">
    <property type="term" value="C:condensed chromosome"/>
    <property type="evidence" value="ECO:0007669"/>
    <property type="project" value="TreeGrafter"/>
</dbReference>
<dbReference type="GO" id="GO:0005737">
    <property type="term" value="C:cytoplasm"/>
    <property type="evidence" value="ECO:0007669"/>
    <property type="project" value="TreeGrafter"/>
</dbReference>
<dbReference type="GO" id="GO:0007076">
    <property type="term" value="P:mitotic chromosome condensation"/>
    <property type="evidence" value="ECO:0007669"/>
    <property type="project" value="InterPro"/>
</dbReference>
<feature type="compositionally biased region" description="Polar residues" evidence="1">
    <location>
        <begin position="50"/>
        <end position="62"/>
    </location>
</feature>
<dbReference type="InterPro" id="IPR027165">
    <property type="entry name" value="CND3"/>
</dbReference>
<dbReference type="STRING" id="1561998.A0A1I7T7E1"/>
<dbReference type="PANTHER" id="PTHR14418:SF5">
    <property type="entry name" value="CONDENSIN COMPLEX SUBUNIT 3"/>
    <property type="match status" value="1"/>
</dbReference>
<dbReference type="GO" id="GO:0000796">
    <property type="term" value="C:condensin complex"/>
    <property type="evidence" value="ECO:0007669"/>
    <property type="project" value="InterPro"/>
</dbReference>
<organism evidence="2 3">
    <name type="scientific">Caenorhabditis tropicalis</name>
    <dbReference type="NCBI Taxonomy" id="1561998"/>
    <lineage>
        <taxon>Eukaryota</taxon>
        <taxon>Metazoa</taxon>
        <taxon>Ecdysozoa</taxon>
        <taxon>Nematoda</taxon>
        <taxon>Chromadorea</taxon>
        <taxon>Rhabditida</taxon>
        <taxon>Rhabditina</taxon>
        <taxon>Rhabditomorpha</taxon>
        <taxon>Rhabditoidea</taxon>
        <taxon>Rhabditidae</taxon>
        <taxon>Peloderinae</taxon>
        <taxon>Caenorhabditis</taxon>
    </lineage>
</organism>
<dbReference type="eggNOG" id="ENOG502T1ZK">
    <property type="taxonomic scope" value="Eukaryota"/>
</dbReference>
<dbReference type="Proteomes" id="UP000095282">
    <property type="component" value="Unplaced"/>
</dbReference>
<evidence type="ECO:0000256" key="1">
    <source>
        <dbReference type="SAM" id="MobiDB-lite"/>
    </source>
</evidence>
<evidence type="ECO:0000313" key="2">
    <source>
        <dbReference type="Proteomes" id="UP000095282"/>
    </source>
</evidence>
<proteinExistence type="predicted"/>
<feature type="compositionally biased region" description="Acidic residues" evidence="1">
    <location>
        <begin position="27"/>
        <end position="43"/>
    </location>
</feature>
<feature type="region of interest" description="Disordered" evidence="1">
    <location>
        <begin position="449"/>
        <end position="471"/>
    </location>
</feature>
<feature type="compositionally biased region" description="Polar residues" evidence="1">
    <location>
        <begin position="1229"/>
        <end position="1250"/>
    </location>
</feature>
<protein>
    <submittedName>
        <fullName evidence="3">SCD domain-containing protein</fullName>
    </submittedName>
</protein>
<dbReference type="PANTHER" id="PTHR14418">
    <property type="entry name" value="CONDENSIN COMPLEX SUBUNIT 3-RELATED"/>
    <property type="match status" value="1"/>
</dbReference>
<dbReference type="SUPFAM" id="SSF48371">
    <property type="entry name" value="ARM repeat"/>
    <property type="match status" value="1"/>
</dbReference>
<feature type="compositionally biased region" description="Acidic residues" evidence="1">
    <location>
        <begin position="1154"/>
        <end position="1170"/>
    </location>
</feature>
<feature type="compositionally biased region" description="Basic and acidic residues" evidence="1">
    <location>
        <begin position="88"/>
        <end position="107"/>
    </location>
</feature>
<accession>A0A1I7T7E1</accession>
<name>A0A1I7T7E1_9PELO</name>
<dbReference type="AlphaFoldDB" id="A0A1I7T7E1"/>
<sequence length="1261" mass="144143">MAPPKPRRRGNRVPPEHARLIRFSGEQELDVPDLPIDSDEEEAADRVPSRGSSVNDSLNNSLAEIGVNDVEEVDEMGEDDDEGDNEDQPVHQRNHSESGDESDSERAERRILEKNLVDKDAVDLMGPNRIQLMILKKKMNSEERKLLEIKTSIEKTIIEEFRRVFQSRQKIGEDIAFAAQKIGVVYKKARLTDSNFNMTRVFFNQLDARLSMMFEEVSVGEHRARIFQLVSLVCADAVANRYGDEFVTFLLNYIDTWSCDENVSARINSTCLAAYLLEVGLAKGSKDQDTFCGFSSEHSSRLYQYIMKALLDKESSARIPGIKGMGTLQGVPILSTWPEAARASNPRELIIRSCRDVHPDCRVTAVKTLKVVENDVRLLTDIVYFDTALVVRVAALSQFGKLKPSKFVYDKLQMLMTAFKDHEPAIREGAKGVLYDWVKCVSERWSENQKKPSVADPDIQEIRKDGDDDEEKRDRRAKGYLLSVQALVLLWLTDTPETVEAHGQLRRIIRHTLDVVRQMYVCHAEPINTFADVIIGDLREKAMMESAVPLITKSTISSILLDSAVAETHDISTTRAMVLFWRCIVEYMADNGRNDADKFNALSRFISPLKTMVDHMERILLAVKNEENNLERGRDESSINDTYTIKMSLVENVFAVLRHAPVDQTGKDAYKQLLLSMLMNPFYQKKIYDFVVQEYVKFFVTSPGDVYALIHHKLTELRQNYRGDRFPSIEGSVHIGEQKVRMDWRLERETKNIVEKEQGNGHIDFYELELLNSVMKTGVLETWDNQYHQRYFPMLQRFFKSENLDARVLATECVGIISVYDLELVETEVADMFRRLKTEVEPVQAAIINTLTDCYIQKPEELHEATKAVSRKADFSEILSEMILTTYKASETIVRMIEAMARILLNSKIDNDDPKWENNVTAMLFRSAWAIRGPLDARIRSLIIVTLQFFASMNIYNQYLIIQGYDRFCDLWSSCPTPEILTDNRAEVLPKLKRCAAMFVALTRHTNLPPVQQARYRPAHLKFFDDIIDQIGRDTMSGDYFAYVYTTMDFDVFTREEQTKLHLDMVDCINTYADDRTRFTELRKAERRLARILGVDAEEGAEPEEPASIATQYSEVNRPRLFRRHASNRSVESSSSTTGHGGGKRGVAAREMDAIEEEEGEEDDEDEMMEDPNVPSTSSRPTKQMVRRPRPEPPVRAPPASATKKRPQVEDLMDLMNSPPRVQKKLPSRPTTGSRRAPTPTSTNRTTPLRTSARRLAAKEK</sequence>
<reference evidence="3" key="1">
    <citation type="submission" date="2016-11" db="UniProtKB">
        <authorList>
            <consortium name="WormBaseParasite"/>
        </authorList>
    </citation>
    <scope>IDENTIFICATION</scope>
</reference>
<dbReference type="WBParaSite" id="Csp11.Scaffold529.g3138.t1">
    <property type="protein sequence ID" value="Csp11.Scaffold529.g3138.t1"/>
    <property type="gene ID" value="Csp11.Scaffold529.g3138"/>
</dbReference>